<dbReference type="Gramene" id="OMERI03G04800.2">
    <property type="protein sequence ID" value="OMERI03G04800.2"/>
    <property type="gene ID" value="OMERI03G04800"/>
</dbReference>
<dbReference type="EnsemblPlants" id="OMERI03G04800.3">
    <property type="protein sequence ID" value="OMERI03G04800.3"/>
    <property type="gene ID" value="OMERI03G04800"/>
</dbReference>
<keyword evidence="1" id="KW-0812">Transmembrane</keyword>
<dbReference type="Proteomes" id="UP000008021">
    <property type="component" value="Chromosome 3"/>
</dbReference>
<dbReference type="EnsemblPlants" id="OMERI03G04800.1">
    <property type="protein sequence ID" value="OMERI03G04800.1"/>
    <property type="gene ID" value="OMERI03G04800"/>
</dbReference>
<evidence type="ECO:0000313" key="3">
    <source>
        <dbReference type="Proteomes" id="UP000008021"/>
    </source>
</evidence>
<keyword evidence="1" id="KW-1133">Transmembrane helix</keyword>
<dbReference type="EnsemblPlants" id="OMERI03G04800.2">
    <property type="protein sequence ID" value="OMERI03G04800.2"/>
    <property type="gene ID" value="OMERI03G04800"/>
</dbReference>
<reference evidence="2" key="2">
    <citation type="submission" date="2018-05" db="EMBL/GenBank/DDBJ databases">
        <title>OmerRS3 (Oryza meridionalis Reference Sequence Version 3).</title>
        <authorList>
            <person name="Zhang J."/>
            <person name="Kudrna D."/>
            <person name="Lee S."/>
            <person name="Talag J."/>
            <person name="Welchert J."/>
            <person name="Wing R.A."/>
        </authorList>
    </citation>
    <scope>NUCLEOTIDE SEQUENCE [LARGE SCALE GENOMIC DNA]</scope>
    <source>
        <strain evidence="2">OR44</strain>
    </source>
</reference>
<protein>
    <submittedName>
        <fullName evidence="2">Uncharacterized protein</fullName>
    </submittedName>
</protein>
<sequence>MFHSQLKVMIRMYFRLSFMLAEIMLILYHSIKSEGLASSTTRGKEVHHVHVHEFIILRSKDDYPNEDMDSQICCYLPSYLD</sequence>
<evidence type="ECO:0000313" key="2">
    <source>
        <dbReference type="EnsemblPlants" id="OMERI03G04800.1"/>
    </source>
</evidence>
<organism evidence="2">
    <name type="scientific">Oryza meridionalis</name>
    <dbReference type="NCBI Taxonomy" id="40149"/>
    <lineage>
        <taxon>Eukaryota</taxon>
        <taxon>Viridiplantae</taxon>
        <taxon>Streptophyta</taxon>
        <taxon>Embryophyta</taxon>
        <taxon>Tracheophyta</taxon>
        <taxon>Spermatophyta</taxon>
        <taxon>Magnoliopsida</taxon>
        <taxon>Liliopsida</taxon>
        <taxon>Poales</taxon>
        <taxon>Poaceae</taxon>
        <taxon>BOP clade</taxon>
        <taxon>Oryzoideae</taxon>
        <taxon>Oryzeae</taxon>
        <taxon>Oryzinae</taxon>
        <taxon>Oryza</taxon>
    </lineage>
</organism>
<keyword evidence="1" id="KW-0472">Membrane</keyword>
<keyword evidence="3" id="KW-1185">Reference proteome</keyword>
<reference evidence="2" key="1">
    <citation type="submission" date="2015-04" db="UniProtKB">
        <authorList>
            <consortium name="EnsemblPlants"/>
        </authorList>
    </citation>
    <scope>IDENTIFICATION</scope>
</reference>
<accession>A0A0E0CVR8</accession>
<feature type="transmembrane region" description="Helical" evidence="1">
    <location>
        <begin position="12"/>
        <end position="31"/>
    </location>
</feature>
<proteinExistence type="predicted"/>
<dbReference type="Gramene" id="OMERI03G04800.3">
    <property type="protein sequence ID" value="OMERI03G04800.3"/>
    <property type="gene ID" value="OMERI03G04800"/>
</dbReference>
<dbReference type="Gramene" id="OMERI03G04800.1">
    <property type="protein sequence ID" value="OMERI03G04800.1"/>
    <property type="gene ID" value="OMERI03G04800"/>
</dbReference>
<name>A0A0E0CVR8_9ORYZ</name>
<dbReference type="HOGENOM" id="CLU_2577874_0_0_1"/>
<evidence type="ECO:0000256" key="1">
    <source>
        <dbReference type="SAM" id="Phobius"/>
    </source>
</evidence>
<dbReference type="AlphaFoldDB" id="A0A0E0CVR8"/>